<keyword evidence="2" id="KW-0472">Membrane</keyword>
<evidence type="ECO:0000256" key="2">
    <source>
        <dbReference type="SAM" id="Phobius"/>
    </source>
</evidence>
<organism evidence="3 4">
    <name type="scientific">Achromobacter pestifer</name>
    <dbReference type="NCBI Taxonomy" id="1353889"/>
    <lineage>
        <taxon>Bacteria</taxon>
        <taxon>Pseudomonadati</taxon>
        <taxon>Pseudomonadota</taxon>
        <taxon>Betaproteobacteria</taxon>
        <taxon>Burkholderiales</taxon>
        <taxon>Alcaligenaceae</taxon>
        <taxon>Achromobacter</taxon>
    </lineage>
</organism>
<dbReference type="RefSeq" id="WP_173144401.1">
    <property type="nucleotide sequence ID" value="NZ_CP053985.1"/>
</dbReference>
<evidence type="ECO:0000313" key="4">
    <source>
        <dbReference type="Proteomes" id="UP000500970"/>
    </source>
</evidence>
<keyword evidence="2" id="KW-1133">Transmembrane helix</keyword>
<accession>A0A7D4E4L7</accession>
<feature type="transmembrane region" description="Helical" evidence="2">
    <location>
        <begin position="44"/>
        <end position="65"/>
    </location>
</feature>
<evidence type="ECO:0000256" key="1">
    <source>
        <dbReference type="SAM" id="MobiDB-lite"/>
    </source>
</evidence>
<sequence>MKDSKTGNDCDGLCFLSIAFLVVVGTQILWIFSSAVKGDVEGGVEGTFLIGAAFMIVGAIAPLLLPEGDSEESRPGVRNRQSGLNSDQD</sequence>
<name>A0A7D4E4L7_9BURK</name>
<dbReference type="AlphaFoldDB" id="A0A7D4E4L7"/>
<keyword evidence="4" id="KW-1185">Reference proteome</keyword>
<reference evidence="3 4" key="1">
    <citation type="submission" date="2020-05" db="EMBL/GenBank/DDBJ databases">
        <title>FDA dAtabase for Regulatory Grade micrObial Sequences (FDA-ARGOS): Supporting development and validation of Infectious Disease Dx tests.</title>
        <authorList>
            <person name="Sproer C."/>
            <person name="Gronow S."/>
            <person name="Severitt S."/>
            <person name="Schroder I."/>
            <person name="Tallon L."/>
            <person name="Sadzewicz L."/>
            <person name="Zhao X."/>
            <person name="Vavikolanu K."/>
            <person name="Mehta A."/>
            <person name="Aluvathingal J."/>
            <person name="Nadendla S."/>
            <person name="Myers T."/>
            <person name="Yan Y."/>
            <person name="Sichtig H."/>
        </authorList>
    </citation>
    <scope>NUCLEOTIDE SEQUENCE [LARGE SCALE GENOMIC DNA]</scope>
    <source>
        <strain evidence="3 4">FDAARGOS_790</strain>
    </source>
</reference>
<keyword evidence="2" id="KW-0812">Transmembrane</keyword>
<feature type="transmembrane region" description="Helical" evidence="2">
    <location>
        <begin position="12"/>
        <end position="32"/>
    </location>
</feature>
<proteinExistence type="predicted"/>
<dbReference type="Proteomes" id="UP000500970">
    <property type="component" value="Chromosome"/>
</dbReference>
<gene>
    <name evidence="3" type="ORF">FOC84_10705</name>
</gene>
<protein>
    <submittedName>
        <fullName evidence="3">Uncharacterized protein</fullName>
    </submittedName>
</protein>
<evidence type="ECO:0000313" key="3">
    <source>
        <dbReference type="EMBL" id="QKH35386.1"/>
    </source>
</evidence>
<dbReference type="KEGG" id="apes:FOC84_10705"/>
<feature type="compositionally biased region" description="Polar residues" evidence="1">
    <location>
        <begin position="79"/>
        <end position="89"/>
    </location>
</feature>
<dbReference type="EMBL" id="CP053985">
    <property type="protein sequence ID" value="QKH35386.1"/>
    <property type="molecule type" value="Genomic_DNA"/>
</dbReference>
<feature type="region of interest" description="Disordered" evidence="1">
    <location>
        <begin position="66"/>
        <end position="89"/>
    </location>
</feature>